<evidence type="ECO:0000313" key="3">
    <source>
        <dbReference type="Proteomes" id="UP000292424"/>
    </source>
</evidence>
<gene>
    <name evidence="2" type="ORF">E0W69_003590</name>
</gene>
<dbReference type="Pfam" id="PF01882">
    <property type="entry name" value="DUF58"/>
    <property type="match status" value="1"/>
</dbReference>
<dbReference type="RefSeq" id="WP_131328673.1">
    <property type="nucleotide sequence ID" value="NZ_CP044016.1"/>
</dbReference>
<dbReference type="AlphaFoldDB" id="A0A5P2FW87"/>
<proteinExistence type="predicted"/>
<dbReference type="SUPFAM" id="SSF53300">
    <property type="entry name" value="vWA-like"/>
    <property type="match status" value="1"/>
</dbReference>
<reference evidence="2 3" key="1">
    <citation type="submission" date="2019-09" db="EMBL/GenBank/DDBJ databases">
        <title>Complete genome sequence of Arachidicoccus sp. B3-10 isolated from apple orchard soil.</title>
        <authorList>
            <person name="Kim H.S."/>
            <person name="Han K.-I."/>
            <person name="Suh M.K."/>
            <person name="Lee K.C."/>
            <person name="Eom M.K."/>
            <person name="Kim J.-S."/>
            <person name="Kang S.W."/>
            <person name="Sin Y."/>
            <person name="Lee J.-S."/>
        </authorList>
    </citation>
    <scope>NUCLEOTIDE SEQUENCE [LARGE SCALE GENOMIC DNA]</scope>
    <source>
        <strain evidence="2 3">B3-10</strain>
    </source>
</reference>
<evidence type="ECO:0000313" key="2">
    <source>
        <dbReference type="EMBL" id="QES87786.1"/>
    </source>
</evidence>
<dbReference type="InterPro" id="IPR036465">
    <property type="entry name" value="vWFA_dom_sf"/>
</dbReference>
<dbReference type="PANTHER" id="PTHR33608">
    <property type="entry name" value="BLL2464 PROTEIN"/>
    <property type="match status" value="1"/>
</dbReference>
<name>A0A5P2FW87_9BACT</name>
<feature type="domain" description="DUF58" evidence="1">
    <location>
        <begin position="62"/>
        <end position="268"/>
    </location>
</feature>
<protein>
    <submittedName>
        <fullName evidence="2">DUF58 domain-containing protein</fullName>
    </submittedName>
</protein>
<sequence length="308" mass="34737">MSLFKRNKKATPIIEEDDSELDVAQIAARAKELDLKTKKLSMQLYSGESRSAALGRGMSFKEVRQYQAGDDVRFIDWNVSARLGSTYSKVFEEEKELNIILLVDVSASNLFGTQTMSKKDQIANLCSVLAFAAVKENNKVGAYFFSDKMEKVIPSKKSHSHVLFLAKTLIGYQPSSALTDLKNALNILNGTVKQRSLVFIVSDFISDDFREALKVTARRHEVVGIQVYDKAEAILPNLGLVTLEDAETGGLLLVDASDAQQRRIYREKFDYRMKHVNDMFKECGAGLLQISTEDDYMKTIKEFFTRKK</sequence>
<organism evidence="2 3">
    <name type="scientific">Rhizosphaericola mali</name>
    <dbReference type="NCBI Taxonomy" id="2545455"/>
    <lineage>
        <taxon>Bacteria</taxon>
        <taxon>Pseudomonadati</taxon>
        <taxon>Bacteroidota</taxon>
        <taxon>Chitinophagia</taxon>
        <taxon>Chitinophagales</taxon>
        <taxon>Chitinophagaceae</taxon>
        <taxon>Rhizosphaericola</taxon>
    </lineage>
</organism>
<dbReference type="EMBL" id="CP044016">
    <property type="protein sequence ID" value="QES87786.1"/>
    <property type="molecule type" value="Genomic_DNA"/>
</dbReference>
<dbReference type="KEGG" id="arac:E0W69_003590"/>
<dbReference type="PANTHER" id="PTHR33608:SF6">
    <property type="entry name" value="BLL2464 PROTEIN"/>
    <property type="match status" value="1"/>
</dbReference>
<dbReference type="Proteomes" id="UP000292424">
    <property type="component" value="Chromosome"/>
</dbReference>
<accession>A0A5P2FW87</accession>
<keyword evidence="3" id="KW-1185">Reference proteome</keyword>
<dbReference type="OrthoDB" id="9776116at2"/>
<dbReference type="InterPro" id="IPR002881">
    <property type="entry name" value="DUF58"/>
</dbReference>
<evidence type="ECO:0000259" key="1">
    <source>
        <dbReference type="Pfam" id="PF01882"/>
    </source>
</evidence>